<reference evidence="2" key="1">
    <citation type="journal article" date="2022" name="Int. J. Syst. Evol. Microbiol.">
        <title>Granulimonas faecalis gen. nov., sp. nov., and Leptogranulimonas caecicola gen. nov., sp. nov., novel lactate-producing Atopobiaceae bacteria isolated from mouse intestines, and an emended description of the family Atopobiaceae.</title>
        <authorList>
            <person name="Morinaga K."/>
            <person name="Kusada H."/>
            <person name="Sakamoto S."/>
            <person name="Murakami T."/>
            <person name="Toyoda A."/>
            <person name="Mori H."/>
            <person name="Meng X.Y."/>
            <person name="Takashino M."/>
            <person name="Murotomi K."/>
            <person name="Tamaki H."/>
        </authorList>
    </citation>
    <scope>NUCLEOTIDE SEQUENCE</scope>
    <source>
        <strain evidence="2">OPF53</strain>
    </source>
</reference>
<dbReference type="SUPFAM" id="SSF52833">
    <property type="entry name" value="Thioredoxin-like"/>
    <property type="match status" value="1"/>
</dbReference>
<evidence type="ECO:0000313" key="2">
    <source>
        <dbReference type="EMBL" id="GJM56150.1"/>
    </source>
</evidence>
<organism evidence="2 3">
    <name type="scientific">Granulimonas faecalis</name>
    <dbReference type="NCBI Taxonomy" id="2894155"/>
    <lineage>
        <taxon>Bacteria</taxon>
        <taxon>Bacillati</taxon>
        <taxon>Actinomycetota</taxon>
        <taxon>Coriobacteriia</taxon>
        <taxon>Coriobacteriales</taxon>
        <taxon>Kribbibacteriaceae</taxon>
        <taxon>Granulimonas</taxon>
    </lineage>
</organism>
<accession>A0AAV5B3K4</accession>
<dbReference type="EMBL" id="BQKC01000001">
    <property type="protein sequence ID" value="GJM56150.1"/>
    <property type="molecule type" value="Genomic_DNA"/>
</dbReference>
<evidence type="ECO:0000259" key="1">
    <source>
        <dbReference type="Pfam" id="PF00462"/>
    </source>
</evidence>
<keyword evidence="3" id="KW-1185">Reference proteome</keyword>
<dbReference type="InterPro" id="IPR014025">
    <property type="entry name" value="Glutaredoxin_subgr"/>
</dbReference>
<dbReference type="Pfam" id="PF00462">
    <property type="entry name" value="Glutaredoxin"/>
    <property type="match status" value="1"/>
</dbReference>
<dbReference type="RefSeq" id="WP_204408240.1">
    <property type="nucleotide sequence ID" value="NZ_BQKC01000001.1"/>
</dbReference>
<dbReference type="PROSITE" id="PS51354">
    <property type="entry name" value="GLUTAREDOXIN_2"/>
    <property type="match status" value="1"/>
</dbReference>
<gene>
    <name evidence="2" type="ORF">ATOP_18050</name>
</gene>
<dbReference type="Proteomes" id="UP001055025">
    <property type="component" value="Unassembled WGS sequence"/>
</dbReference>
<protein>
    <recommendedName>
        <fullName evidence="1">Glutaredoxin domain-containing protein</fullName>
    </recommendedName>
</protein>
<proteinExistence type="predicted"/>
<sequence>MAEKKARTLELFYKPTCPYCHKVLAWMSDHDVENVTLYDISTDSEAADRLVKVGGKRQVPCLFIDSDPLYESDDIIAFLAELIDHPENDLAR</sequence>
<feature type="domain" description="Glutaredoxin" evidence="1">
    <location>
        <begin position="10"/>
        <end position="66"/>
    </location>
</feature>
<dbReference type="Gene3D" id="3.40.30.10">
    <property type="entry name" value="Glutaredoxin"/>
    <property type="match status" value="1"/>
</dbReference>
<comment type="caution">
    <text evidence="2">The sequence shown here is derived from an EMBL/GenBank/DDBJ whole genome shotgun (WGS) entry which is preliminary data.</text>
</comment>
<dbReference type="InterPro" id="IPR036249">
    <property type="entry name" value="Thioredoxin-like_sf"/>
</dbReference>
<evidence type="ECO:0000313" key="3">
    <source>
        <dbReference type="Proteomes" id="UP001055025"/>
    </source>
</evidence>
<dbReference type="CDD" id="cd00570">
    <property type="entry name" value="GST_N_family"/>
    <property type="match status" value="1"/>
</dbReference>
<name>A0AAV5B3K4_9ACTN</name>
<dbReference type="AlphaFoldDB" id="A0AAV5B3K4"/>
<dbReference type="PRINTS" id="PR00160">
    <property type="entry name" value="GLUTAREDOXIN"/>
</dbReference>
<dbReference type="InterPro" id="IPR002109">
    <property type="entry name" value="Glutaredoxin"/>
</dbReference>